<dbReference type="FunFam" id="2.60.40.10:FF:000157">
    <property type="entry name" value="filamin-C isoform X1"/>
    <property type="match status" value="1"/>
</dbReference>
<dbReference type="FunFam" id="2.60.40.10:FF:000115">
    <property type="entry name" value="filamin-C isoform X1"/>
    <property type="match status" value="1"/>
</dbReference>
<feature type="repeat" description="Filamin" evidence="3">
    <location>
        <begin position="1358"/>
        <end position="1450"/>
    </location>
</feature>
<dbReference type="InterPro" id="IPR001298">
    <property type="entry name" value="Filamin/ABP280_rpt"/>
</dbReference>
<sequence>MVKKRAEFTVETRSAGQGEVLVYVEDPAGHQEEGAVEPQLEARGDSTYRCSYQPTMEGVHTGVRVKETADFKVYTKGAGSGELKVTVKGPSNPFEVKVGTECGNQKVRAWGPGLEGGVVGKSADFVVEAIGDDVGTLGFSVEGPSQAKIECDDKGDGSCDVRYWPQEAGEYAVHVLCNSEDIRLSPFMADIREAPQDFHPDRDNEGCPVEAVVKDNGNGTYSCSYVPRKPVKHTAMVSWGGVSIPSSPFRVNVGAGSHPNKVKVYGPGVAKTGLKAHEPTYFTVDCTEAGQGDVSIGIKCAPGVVGPAEADIDFDIIRNDNDTFTVKYTPRGAGSYTIMVLFADQVKAEGPGLSRTGVELGKPTHFTVNAKAAGKGKLDVQFSGLAKGDAVRDVDLVDHHDNTYTVKYTPVQQGPVGVSVTYGGDPIPKSPFSVAVDVGKDQEFTVKSKGAGGQGKVVSKIEGPYEVEVTYDGVPVPGSPFSLEAVPPTKPSKVKAFGPGLQGGSAGSPARFTIDTKGAGTGGLGLTVEGPCEAQLECLDNGDGTCSVSYVPAEPGDYNINILFAGTHIPGSPFKAHVVPCFDPSKVKCSGPGLERATAGEAGQFHVDCSSAGSAELTIEIRSEAGLPAEVHIQDHGDGTHTITYIPLCPGAYTVTIKYGGQPVPNFPSKLQVEPAVDTSGVQCYGPGIEGQGVFREATTEFSVDARALTQTGGPHVKARVANPSGNLTETYVQDCGDGTYKVEYTPYEEGLHSVDVTYDGSPVPSSPFQVPVTEGCDPSRVRVHGPGIQSGTTNKPNKFTVETRGAGTGGLGLAVEGPSEAKMSCMDNKDGSCSVESAGAGLGPPVRPPLCLTQLPSLCPPPGSPFKVPVHDVTDASKVKCSGPGLSPGMVRANLPQSFQVDTSKAGVAPLQVKVQGPKVDVVDNADGTQTVNYVPSREGPYSISVLYGEEEVPRSPFKVKVLPTHDASKVKASGPGLNTTGVPASLPVEFTIDAKDAGEGLLAVQITTHIQDNHDGTYTVAYVPDVTGRYTILIKYGGDEIPFSPYRVRAVPTGDASKCTVTVSIGGHGLGKVTCTVCTPDGSEVDVDVVENEDGTFDIFYTAPQPGKYVICVRFGGEHVPNSPFQVTALAGDQPTAQPPLRPQQLAPPYTYAQGGQQTWAPERPLVAYGPGLTHGVVNKPAVFTVNTKDAGEGGLSLAIEGPSKAEISCTDNQDGTCSVSYLPVLPGDYSILVKYNEQHIPGSPFTARVTADIPINISETDLSLLTATVVPPSGREEPCLLKRLRNGHVGKRLGSRAFWEGGRLGGGARLSPADSPSPRPGISFVPKEAGEHLVHVKKSGQHVASSPIPVVISQSEIGDASRVRVSGRGLHEGHTFEPAEFIIDTRDAGYGGLSLSIEGPSKVDINTEDLEDGTCRVTYCPTEPGNYIINIKFADQHVPGSPFSVKVTGEGRVKESITRRRRAPSVANVGSHCDLSLKIPGRSYRSQGGSQGVPGASPREAGAGGLAIAVEGPSKAEISFEDRKDGSCGVAYVVQEPGDYEVSVKFNEEHIPDSPFVESGLKVNQPASFAVSLNGAKGAIDAKVHSPSGALEECYVTEIDQDKYAVRFIPRENGIYLIDVKFNGTHIPGSPFKIRVGEPGHGGDPGLVSAYGAGLEGGVTGSPAEFIVNTSNAGAGALSVTIDGPSKVKMDCQECPEGYRVTYTPMAPGSYLISIKYGGPYHIGGSPFKARVTGEPCTRLLLPNPVRDTLATS</sequence>
<feature type="repeat" description="Filamin" evidence="3">
    <location>
        <begin position="674"/>
        <end position="773"/>
    </location>
</feature>
<dbReference type="GO" id="GO:0051015">
    <property type="term" value="F:actin filament binding"/>
    <property type="evidence" value="ECO:0007669"/>
    <property type="project" value="InterPro"/>
</dbReference>
<dbReference type="InterPro" id="IPR044801">
    <property type="entry name" value="Filamin"/>
</dbReference>
<comment type="caution">
    <text evidence="4">The sequence shown here is derived from an EMBL/GenBank/DDBJ whole genome shotgun (WGS) entry which is preliminary data.</text>
</comment>
<dbReference type="FunFam" id="2.60.40.10:FF:000102">
    <property type="entry name" value="filamin-B isoform X2"/>
    <property type="match status" value="1"/>
</dbReference>
<evidence type="ECO:0000313" key="4">
    <source>
        <dbReference type="EMBL" id="KAB0404292.1"/>
    </source>
</evidence>
<feature type="repeat" description="Filamin" evidence="3">
    <location>
        <begin position="343"/>
        <end position="436"/>
    </location>
</feature>
<feature type="repeat" description="Filamin" evidence="3">
    <location>
        <begin position="99"/>
        <end position="191"/>
    </location>
</feature>
<evidence type="ECO:0000256" key="1">
    <source>
        <dbReference type="ARBA" id="ARBA00009238"/>
    </source>
</evidence>
<organism evidence="4 5">
    <name type="scientific">Balaenoptera physalus</name>
    <name type="common">Fin whale</name>
    <name type="synonym">Balaena physalus</name>
    <dbReference type="NCBI Taxonomy" id="9770"/>
    <lineage>
        <taxon>Eukaryota</taxon>
        <taxon>Metazoa</taxon>
        <taxon>Chordata</taxon>
        <taxon>Craniata</taxon>
        <taxon>Vertebrata</taxon>
        <taxon>Euteleostomi</taxon>
        <taxon>Mammalia</taxon>
        <taxon>Eutheria</taxon>
        <taxon>Laurasiatheria</taxon>
        <taxon>Artiodactyla</taxon>
        <taxon>Whippomorpha</taxon>
        <taxon>Cetacea</taxon>
        <taxon>Mysticeti</taxon>
        <taxon>Balaenopteridae</taxon>
        <taxon>Balaenoptera</taxon>
    </lineage>
</organism>
<accession>A0A6A1Q785</accession>
<feature type="repeat" description="Filamin" evidence="3">
    <location>
        <begin position="462"/>
        <end position="485"/>
    </location>
</feature>
<feature type="repeat" description="Filamin" evidence="3">
    <location>
        <begin position="205"/>
        <end position="253"/>
    </location>
</feature>
<dbReference type="Gene3D" id="2.60.40.10">
    <property type="entry name" value="Immunoglobulins"/>
    <property type="match status" value="20"/>
</dbReference>
<dbReference type="InterPro" id="IPR013783">
    <property type="entry name" value="Ig-like_fold"/>
</dbReference>
<dbReference type="SUPFAM" id="SSF81296">
    <property type="entry name" value="E set domains"/>
    <property type="match status" value="18"/>
</dbReference>
<keyword evidence="5" id="KW-1185">Reference proteome</keyword>
<dbReference type="InterPro" id="IPR017868">
    <property type="entry name" value="Filamin/ABP280_repeat-like"/>
</dbReference>
<dbReference type="FunFam" id="2.60.40.10:FF:000001">
    <property type="entry name" value="Filamin-C isoform b"/>
    <property type="match status" value="3"/>
</dbReference>
<feature type="repeat" description="Filamin" evidence="3">
    <location>
        <begin position="1"/>
        <end position="61"/>
    </location>
</feature>
<dbReference type="Proteomes" id="UP000437017">
    <property type="component" value="Unassembled WGS sequence"/>
</dbReference>
<feature type="repeat" description="Filamin" evidence="3">
    <location>
        <begin position="774"/>
        <end position="871"/>
    </location>
</feature>
<feature type="repeat" description="Filamin" evidence="3">
    <location>
        <begin position="964"/>
        <end position="1052"/>
    </location>
</feature>
<feature type="repeat" description="Filamin" evidence="3">
    <location>
        <begin position="486"/>
        <end position="578"/>
    </location>
</feature>
<feature type="repeat" description="Filamin" evidence="3">
    <location>
        <begin position="872"/>
        <end position="963"/>
    </location>
</feature>
<dbReference type="PANTHER" id="PTHR38537">
    <property type="entry name" value="JITTERBUG, ISOFORM N"/>
    <property type="match status" value="1"/>
</dbReference>
<evidence type="ECO:0008006" key="6">
    <source>
        <dbReference type="Google" id="ProtNLM"/>
    </source>
</evidence>
<feature type="repeat" description="Filamin" evidence="3">
    <location>
        <begin position="1448"/>
        <end position="1555"/>
    </location>
</feature>
<feature type="repeat" description="Filamin" evidence="3">
    <location>
        <begin position="1643"/>
        <end position="1735"/>
    </location>
</feature>
<dbReference type="InterPro" id="IPR014756">
    <property type="entry name" value="Ig_E-set"/>
</dbReference>
<dbReference type="FunFam" id="2.60.40.10:FF:000042">
    <property type="entry name" value="Filamin-B isoform B"/>
    <property type="match status" value="1"/>
</dbReference>
<dbReference type="PANTHER" id="PTHR38537:SF5">
    <property type="entry name" value="FILAMIN-A"/>
    <property type="match status" value="1"/>
</dbReference>
<keyword evidence="2" id="KW-0677">Repeat</keyword>
<comment type="similarity">
    <text evidence="1">Belongs to the filamin family.</text>
</comment>
<feature type="repeat" description="Filamin" evidence="3">
    <location>
        <begin position="1051"/>
        <end position="1131"/>
    </location>
</feature>
<reference evidence="4 5" key="1">
    <citation type="journal article" date="2019" name="PLoS ONE">
        <title>Genomic analyses reveal an absence of contemporary introgressive admixture between fin whales and blue whales, despite known hybrids.</title>
        <authorList>
            <person name="Westbury M.V."/>
            <person name="Petersen B."/>
            <person name="Lorenzen E.D."/>
        </authorList>
    </citation>
    <scope>NUCLEOTIDE SEQUENCE [LARGE SCALE GENOMIC DNA]</scope>
    <source>
        <strain evidence="4">FinWhale-01</strain>
    </source>
</reference>
<dbReference type="GO" id="GO:0030036">
    <property type="term" value="P:actin cytoskeleton organization"/>
    <property type="evidence" value="ECO:0007669"/>
    <property type="project" value="InterPro"/>
</dbReference>
<dbReference type="EMBL" id="SGJD01000627">
    <property type="protein sequence ID" value="KAB0404292.1"/>
    <property type="molecule type" value="Genomic_DNA"/>
</dbReference>
<gene>
    <name evidence="4" type="ORF">E2I00_008579</name>
</gene>
<protein>
    <recommendedName>
        <fullName evidence="6">Filamin-A</fullName>
    </recommendedName>
</protein>
<feature type="repeat" description="Filamin" evidence="3">
    <location>
        <begin position="1253"/>
        <end position="1355"/>
    </location>
</feature>
<feature type="repeat" description="Filamin" evidence="3">
    <location>
        <begin position="579"/>
        <end position="673"/>
    </location>
</feature>
<dbReference type="PROSITE" id="PS50194">
    <property type="entry name" value="FILAMIN_REPEAT"/>
    <property type="match status" value="19"/>
</dbReference>
<dbReference type="FunFam" id="2.60.40.10:FF:000092">
    <property type="entry name" value="Filamin-B isoform B"/>
    <property type="match status" value="1"/>
</dbReference>
<evidence type="ECO:0000256" key="3">
    <source>
        <dbReference type="PROSITE-ProRule" id="PRU00087"/>
    </source>
</evidence>
<feature type="repeat" description="Filamin" evidence="3">
    <location>
        <begin position="1170"/>
        <end position="1252"/>
    </location>
</feature>
<dbReference type="FunFam" id="2.60.40.10:FF:000168">
    <property type="entry name" value="filamin-C isoform X2"/>
    <property type="match status" value="1"/>
</dbReference>
<dbReference type="Pfam" id="PF00630">
    <property type="entry name" value="Filamin"/>
    <property type="match status" value="16"/>
</dbReference>
<dbReference type="FunFam" id="2.60.40.10:FF:000079">
    <property type="entry name" value="Filamin-B isoform C"/>
    <property type="match status" value="1"/>
</dbReference>
<dbReference type="FunFam" id="2.60.40.10:FF:000007">
    <property type="entry name" value="Filamin-B isoform C"/>
    <property type="match status" value="2"/>
</dbReference>
<dbReference type="OrthoDB" id="5334309at2759"/>
<feature type="repeat" description="Filamin" evidence="3">
    <location>
        <begin position="1557"/>
        <end position="1639"/>
    </location>
</feature>
<evidence type="ECO:0000256" key="2">
    <source>
        <dbReference type="ARBA" id="ARBA00022737"/>
    </source>
</evidence>
<name>A0A6A1Q785_BALPH</name>
<proteinExistence type="inferred from homology"/>
<feature type="repeat" description="Filamin" evidence="3">
    <location>
        <begin position="254"/>
        <end position="342"/>
    </location>
</feature>
<dbReference type="SMART" id="SM00557">
    <property type="entry name" value="IG_FLMN"/>
    <property type="match status" value="17"/>
</dbReference>
<evidence type="ECO:0000313" key="5">
    <source>
        <dbReference type="Proteomes" id="UP000437017"/>
    </source>
</evidence>